<dbReference type="Pfam" id="PF02518">
    <property type="entry name" value="HATPase_c"/>
    <property type="match status" value="1"/>
</dbReference>
<feature type="domain" description="Response regulatory" evidence="12">
    <location>
        <begin position="677"/>
        <end position="792"/>
    </location>
</feature>
<dbReference type="SMART" id="SM00387">
    <property type="entry name" value="HATPase_c"/>
    <property type="match status" value="1"/>
</dbReference>
<dbReference type="PRINTS" id="PR00344">
    <property type="entry name" value="BCTRLSENSOR"/>
</dbReference>
<dbReference type="Proteomes" id="UP000215539">
    <property type="component" value="Chromosome 1"/>
</dbReference>
<protein>
    <recommendedName>
        <fullName evidence="2">histidine kinase</fullName>
        <ecNumber evidence="2">2.7.13.3</ecNumber>
    </recommendedName>
</protein>
<dbReference type="AlphaFoldDB" id="A0AAX2H1M8"/>
<dbReference type="Gene3D" id="3.40.50.2300">
    <property type="match status" value="3"/>
</dbReference>
<feature type="domain" description="HTH araC/xylS-type" evidence="10">
    <location>
        <begin position="824"/>
        <end position="923"/>
    </location>
</feature>
<dbReference type="SMART" id="SM00388">
    <property type="entry name" value="HisKA"/>
    <property type="match status" value="1"/>
</dbReference>
<dbReference type="InterPro" id="IPR028082">
    <property type="entry name" value="Peripla_BP_I"/>
</dbReference>
<dbReference type="GO" id="GO:0003700">
    <property type="term" value="F:DNA-binding transcription factor activity"/>
    <property type="evidence" value="ECO:0007669"/>
    <property type="project" value="InterPro"/>
</dbReference>
<evidence type="ECO:0000256" key="7">
    <source>
        <dbReference type="PROSITE-ProRule" id="PRU00169"/>
    </source>
</evidence>
<dbReference type="Pfam" id="PF13407">
    <property type="entry name" value="Peripla_BP_4"/>
    <property type="match status" value="1"/>
</dbReference>
<dbReference type="InterPro" id="IPR005467">
    <property type="entry name" value="His_kinase_dom"/>
</dbReference>
<dbReference type="SUPFAM" id="SSF46689">
    <property type="entry name" value="Homeodomain-like"/>
    <property type="match status" value="1"/>
</dbReference>
<keyword evidence="8" id="KW-0175">Coiled coil</keyword>
<name>A0AAX2H1M8_9FLAO</name>
<proteinExistence type="predicted"/>
<dbReference type="InterPro" id="IPR036097">
    <property type="entry name" value="HisK_dim/P_sf"/>
</dbReference>
<dbReference type="Pfam" id="PF12833">
    <property type="entry name" value="HTH_18"/>
    <property type="match status" value="1"/>
</dbReference>
<evidence type="ECO:0000313" key="13">
    <source>
        <dbReference type="EMBL" id="SNV17012.1"/>
    </source>
</evidence>
<reference evidence="13 14" key="1">
    <citation type="submission" date="2017-06" db="EMBL/GenBank/DDBJ databases">
        <authorList>
            <consortium name="Pathogen Informatics"/>
        </authorList>
    </citation>
    <scope>NUCLEOTIDE SEQUENCE [LARGE SCALE GENOMIC DNA]</scope>
    <source>
        <strain evidence="13 14">NCTC12947</strain>
    </source>
</reference>
<organism evidence="13 14">
    <name type="scientific">Capnocytophaga haemolytica</name>
    <dbReference type="NCBI Taxonomy" id="45243"/>
    <lineage>
        <taxon>Bacteria</taxon>
        <taxon>Pseudomonadati</taxon>
        <taxon>Bacteroidota</taxon>
        <taxon>Flavobacteriia</taxon>
        <taxon>Flavobacteriales</taxon>
        <taxon>Flavobacteriaceae</taxon>
        <taxon>Capnocytophaga</taxon>
    </lineage>
</organism>
<keyword evidence="4" id="KW-0805">Transcription regulation</keyword>
<feature type="modified residue" description="4-aspartylphosphate" evidence="7">
    <location>
        <position position="725"/>
    </location>
</feature>
<dbReference type="CDD" id="cd00082">
    <property type="entry name" value="HisKA"/>
    <property type="match status" value="1"/>
</dbReference>
<dbReference type="PROSITE" id="PS50109">
    <property type="entry name" value="HIS_KIN"/>
    <property type="match status" value="1"/>
</dbReference>
<keyword evidence="6" id="KW-0804">Transcription</keyword>
<keyword evidence="5" id="KW-0238">DNA-binding</keyword>
<dbReference type="SUPFAM" id="SSF53822">
    <property type="entry name" value="Periplasmic binding protein-like I"/>
    <property type="match status" value="1"/>
</dbReference>
<keyword evidence="13" id="KW-0808">Transferase</keyword>
<dbReference type="Gene3D" id="6.10.250.850">
    <property type="match status" value="1"/>
</dbReference>
<dbReference type="PANTHER" id="PTHR43547:SF2">
    <property type="entry name" value="HYBRID SIGNAL TRANSDUCTION HISTIDINE KINASE C"/>
    <property type="match status" value="1"/>
</dbReference>
<evidence type="ECO:0000256" key="1">
    <source>
        <dbReference type="ARBA" id="ARBA00000085"/>
    </source>
</evidence>
<dbReference type="InterPro" id="IPR011006">
    <property type="entry name" value="CheY-like_superfamily"/>
</dbReference>
<dbReference type="InterPro" id="IPR009057">
    <property type="entry name" value="Homeodomain-like_sf"/>
</dbReference>
<dbReference type="Gene3D" id="1.10.10.60">
    <property type="entry name" value="Homeodomain-like"/>
    <property type="match status" value="1"/>
</dbReference>
<dbReference type="CDD" id="cd17574">
    <property type="entry name" value="REC_OmpR"/>
    <property type="match status" value="1"/>
</dbReference>
<dbReference type="Gene3D" id="3.30.565.10">
    <property type="entry name" value="Histidine kinase-like ATPase, C-terminal domain"/>
    <property type="match status" value="1"/>
</dbReference>
<gene>
    <name evidence="13" type="primary">luxQ</name>
    <name evidence="13" type="ORF">SAMEA44541418_02436</name>
</gene>
<accession>A0AAX2H1M8</accession>
<keyword evidence="9" id="KW-0472">Membrane</keyword>
<evidence type="ECO:0000256" key="9">
    <source>
        <dbReference type="SAM" id="Phobius"/>
    </source>
</evidence>
<evidence type="ECO:0000256" key="3">
    <source>
        <dbReference type="ARBA" id="ARBA00022553"/>
    </source>
</evidence>
<dbReference type="SUPFAM" id="SSF55874">
    <property type="entry name" value="ATPase domain of HSP90 chaperone/DNA topoisomerase II/histidine kinase"/>
    <property type="match status" value="1"/>
</dbReference>
<dbReference type="PANTHER" id="PTHR43547">
    <property type="entry name" value="TWO-COMPONENT HISTIDINE KINASE"/>
    <property type="match status" value="1"/>
</dbReference>
<dbReference type="InterPro" id="IPR025997">
    <property type="entry name" value="SBP_2_dom"/>
</dbReference>
<dbReference type="InterPro" id="IPR018062">
    <property type="entry name" value="HTH_AraC-typ_CS"/>
</dbReference>
<sequence>MMKKIVFYAIMVLFALLIGACKEEKKSKYVIGVSQCSEDLWRQTMNDELKREASLSQEPIELIIRSVRDNTEKQIADIDELINRGVDLLIVSPNESKACTPVLKKAYNSGIPVILVDRKIDSDDFTAYVGANNYQIGKEAGLYAAGTLKGKGNILEMRGTRGATSDTERHKGFIDALSAYPDIKIVAELFGNYQKAAATEAMEVALKENFPKVDLVFAMNDPMAEGVHESLMHLSGKMPFIIGIDALQEVGLKNIQHDVEDASFIYPTGGDKVIELALKILKKEPFERENILNTAVIDKSNVRIQQLQTEQIAQKQQRIDAINGQLSESLVRYTNQRSLVYIALIAIGFTTLFFLLSIRAYYLKSKTNEKLAKQNLEIQKQAETLQEQKENLEKISKQLEEATQAKLLFFTNISHEFKTPLSLILGPVDSLIGRRSFSEEERNLLFLIKKNSHRLLHLISEIIEFRSYENGKLKMYFTRGNLKMFLIEMNTFFENSMRQKQISFDFSAEEDTSFEMVFDKEKVEKIYFNLFSNAIKFTPSGGKISISIHKELIDGEAFAVLKVFNTGSYIPEDKLADVFEHFYKVNPHSEGSGIGLALVQALVLSHNGKVSVESSEQQGTTFTVCLPFLQKEIAQNDAYESSYIDAHLDLLPEGAVKSEKLAFTTLNTPKNDSEKPTVLIVEDNSDMRKFIKYLLSEEYTVVEAENGEEGFEYAKKFLPDIIISDVLMPLQDGFDLCKLVKSNFSTNHIPVVLLTAYALDTQKQLGFESGADAYIAKPFNASLLKTRVRKLIETRKQIRETFSNFLVNETKGDTLGKMEQDFITAFTACVEKYLSNPELSVDELSDEMGLSRSALYRKIKTLTEYTPNELIRIIRVKYARQLLNTKSKSISEVAYEVGFSSPSYFAKCFKDFYSESPSEYLEKIK</sequence>
<dbReference type="PROSITE" id="PS01124">
    <property type="entry name" value="HTH_ARAC_FAMILY_2"/>
    <property type="match status" value="1"/>
</dbReference>
<feature type="coiled-coil region" evidence="8">
    <location>
        <begin position="368"/>
        <end position="405"/>
    </location>
</feature>
<dbReference type="InterPro" id="IPR004358">
    <property type="entry name" value="Sig_transdc_His_kin-like_C"/>
</dbReference>
<evidence type="ECO:0000259" key="10">
    <source>
        <dbReference type="PROSITE" id="PS01124"/>
    </source>
</evidence>
<evidence type="ECO:0000256" key="5">
    <source>
        <dbReference type="ARBA" id="ARBA00023125"/>
    </source>
</evidence>
<dbReference type="InterPro" id="IPR036890">
    <property type="entry name" value="HATPase_C_sf"/>
</dbReference>
<dbReference type="SUPFAM" id="SSF52172">
    <property type="entry name" value="CheY-like"/>
    <property type="match status" value="1"/>
</dbReference>
<dbReference type="SUPFAM" id="SSF47384">
    <property type="entry name" value="Homodimeric domain of signal transducing histidine kinase"/>
    <property type="match status" value="1"/>
</dbReference>
<feature type="domain" description="Histidine kinase" evidence="11">
    <location>
        <begin position="412"/>
        <end position="630"/>
    </location>
</feature>
<dbReference type="Pfam" id="PF00512">
    <property type="entry name" value="HisKA"/>
    <property type="match status" value="1"/>
</dbReference>
<evidence type="ECO:0000256" key="2">
    <source>
        <dbReference type="ARBA" id="ARBA00012438"/>
    </source>
</evidence>
<dbReference type="InterPro" id="IPR003661">
    <property type="entry name" value="HisK_dim/P_dom"/>
</dbReference>
<dbReference type="RefSeq" id="WP_074860822.1">
    <property type="nucleotide sequence ID" value="NZ_CP014227.1"/>
</dbReference>
<dbReference type="Pfam" id="PF00072">
    <property type="entry name" value="Response_reg"/>
    <property type="match status" value="1"/>
</dbReference>
<dbReference type="CDD" id="cd06308">
    <property type="entry name" value="PBP1_sensor_kinase-like"/>
    <property type="match status" value="1"/>
</dbReference>
<feature type="transmembrane region" description="Helical" evidence="9">
    <location>
        <begin position="339"/>
        <end position="362"/>
    </location>
</feature>
<dbReference type="PROSITE" id="PS51257">
    <property type="entry name" value="PROKAR_LIPOPROTEIN"/>
    <property type="match status" value="1"/>
</dbReference>
<dbReference type="GO" id="GO:0043565">
    <property type="term" value="F:sequence-specific DNA binding"/>
    <property type="evidence" value="ECO:0007669"/>
    <property type="project" value="InterPro"/>
</dbReference>
<evidence type="ECO:0000313" key="14">
    <source>
        <dbReference type="Proteomes" id="UP000215539"/>
    </source>
</evidence>
<dbReference type="Gene3D" id="1.10.287.130">
    <property type="match status" value="1"/>
</dbReference>
<dbReference type="GO" id="GO:0000155">
    <property type="term" value="F:phosphorelay sensor kinase activity"/>
    <property type="evidence" value="ECO:0007669"/>
    <property type="project" value="InterPro"/>
</dbReference>
<evidence type="ECO:0000256" key="8">
    <source>
        <dbReference type="SAM" id="Coils"/>
    </source>
</evidence>
<dbReference type="PROSITE" id="PS50110">
    <property type="entry name" value="RESPONSE_REGULATORY"/>
    <property type="match status" value="1"/>
</dbReference>
<dbReference type="EMBL" id="LT906449">
    <property type="protein sequence ID" value="SNV17012.1"/>
    <property type="molecule type" value="Genomic_DNA"/>
</dbReference>
<dbReference type="InterPro" id="IPR003594">
    <property type="entry name" value="HATPase_dom"/>
</dbReference>
<dbReference type="InterPro" id="IPR018060">
    <property type="entry name" value="HTH_AraC"/>
</dbReference>
<dbReference type="SMART" id="SM00448">
    <property type="entry name" value="REC"/>
    <property type="match status" value="1"/>
</dbReference>
<dbReference type="PROSITE" id="PS00041">
    <property type="entry name" value="HTH_ARAC_FAMILY_1"/>
    <property type="match status" value="1"/>
</dbReference>
<evidence type="ECO:0000259" key="11">
    <source>
        <dbReference type="PROSITE" id="PS50109"/>
    </source>
</evidence>
<keyword evidence="9" id="KW-0812">Transmembrane</keyword>
<dbReference type="InterPro" id="IPR001789">
    <property type="entry name" value="Sig_transdc_resp-reg_receiver"/>
</dbReference>
<dbReference type="EC" id="2.7.13.3" evidence="2"/>
<evidence type="ECO:0000256" key="6">
    <source>
        <dbReference type="ARBA" id="ARBA00023163"/>
    </source>
</evidence>
<dbReference type="SMART" id="SM00342">
    <property type="entry name" value="HTH_ARAC"/>
    <property type="match status" value="1"/>
</dbReference>
<keyword evidence="9" id="KW-1133">Transmembrane helix</keyword>
<keyword evidence="13" id="KW-0418">Kinase</keyword>
<keyword evidence="3 7" id="KW-0597">Phosphoprotein</keyword>
<evidence type="ECO:0000259" key="12">
    <source>
        <dbReference type="PROSITE" id="PS50110"/>
    </source>
</evidence>
<evidence type="ECO:0000256" key="4">
    <source>
        <dbReference type="ARBA" id="ARBA00023015"/>
    </source>
</evidence>
<comment type="catalytic activity">
    <reaction evidence="1">
        <text>ATP + protein L-histidine = ADP + protein N-phospho-L-histidine.</text>
        <dbReference type="EC" id="2.7.13.3"/>
    </reaction>
</comment>